<accession>A0AAD4LRV3</accession>
<dbReference type="EMBL" id="JAKELL010000001">
    <property type="protein sequence ID" value="KAH9001538.1"/>
    <property type="molecule type" value="Genomic_DNA"/>
</dbReference>
<feature type="compositionally biased region" description="Basic and acidic residues" evidence="1">
    <location>
        <begin position="525"/>
        <end position="536"/>
    </location>
</feature>
<gene>
    <name evidence="2" type="ORF">EDB92DRAFT_1827269</name>
</gene>
<keyword evidence="3" id="KW-1185">Reference proteome</keyword>
<dbReference type="Gene3D" id="1.10.472.170">
    <property type="match status" value="1"/>
</dbReference>
<name>A0AAD4LRV3_9AGAM</name>
<feature type="region of interest" description="Disordered" evidence="1">
    <location>
        <begin position="525"/>
        <end position="548"/>
    </location>
</feature>
<comment type="caution">
    <text evidence="2">The sequence shown here is derived from an EMBL/GenBank/DDBJ whole genome shotgun (WGS) entry which is preliminary data.</text>
</comment>
<sequence>MSSCKECGHSTQFSRDIGSAVCTHCGTLADSSQQSALTSPSDFLPDTYAHDLQINTRPTTLKSIRRNAAWDLAGQAANPRNERNKFIIYESIRALADRLGHRGAAIRAKAIFDSVMQRPSVKWGRAAKLAAGAALVFAIREQDRGDHTHHVAYLLSEPVVELKRTQLRLLPHLALDLPRNRAVSHLPSLAAHLSALASTSVPTLSKDTLTFIRPLLASVVVQDVLRTASALYDLPNLERSAFNAGSAGAGGCALLLLALEAHARPPRPVPHVLVLASRLGTALGARGAAVMARYRVLVNAIEAGAARVPWLVNANTPGSKHIARRSRVASSVLDVLQFREEVGLAEIAEGGGPIHVELEAEVDGGDGEGDTVSDEADLDALIAEVEQKTTRNTRILSHGPRSSCVVAKTAAAPERKYKKRRTATTQAASFLLDPLANVAPERPALAHTSYLLSSDARSDVPPTRLQLLAAERGDTDAVRDDELFGEGELEGIVIGTDEKAHEEREKRARAMWMIWGEDVTNLTRDDLGPENVGEKKHPGRPGGYTKKGRERVDMDKLAALLESDDPFVALGVEVFCSGDEDKEGEEGRRGDYIGGGGGEEVEGEWRPASPGGLEVEWPGEW</sequence>
<feature type="region of interest" description="Disordered" evidence="1">
    <location>
        <begin position="579"/>
        <end position="621"/>
    </location>
</feature>
<protein>
    <submittedName>
        <fullName evidence="2">Uncharacterized protein</fullName>
    </submittedName>
</protein>
<evidence type="ECO:0000256" key="1">
    <source>
        <dbReference type="SAM" id="MobiDB-lite"/>
    </source>
</evidence>
<evidence type="ECO:0000313" key="3">
    <source>
        <dbReference type="Proteomes" id="UP001201163"/>
    </source>
</evidence>
<organism evidence="2 3">
    <name type="scientific">Lactarius akahatsu</name>
    <dbReference type="NCBI Taxonomy" id="416441"/>
    <lineage>
        <taxon>Eukaryota</taxon>
        <taxon>Fungi</taxon>
        <taxon>Dikarya</taxon>
        <taxon>Basidiomycota</taxon>
        <taxon>Agaricomycotina</taxon>
        <taxon>Agaricomycetes</taxon>
        <taxon>Russulales</taxon>
        <taxon>Russulaceae</taxon>
        <taxon>Lactarius</taxon>
    </lineage>
</organism>
<dbReference type="AlphaFoldDB" id="A0AAD4LRV3"/>
<dbReference type="Proteomes" id="UP001201163">
    <property type="component" value="Unassembled WGS sequence"/>
</dbReference>
<proteinExistence type="predicted"/>
<reference evidence="2" key="1">
    <citation type="submission" date="2022-01" db="EMBL/GenBank/DDBJ databases">
        <title>Comparative genomics reveals a dynamic genome evolution in the ectomycorrhizal milk-cap (Lactarius) mushrooms.</title>
        <authorList>
            <consortium name="DOE Joint Genome Institute"/>
            <person name="Lebreton A."/>
            <person name="Tang N."/>
            <person name="Kuo A."/>
            <person name="LaButti K."/>
            <person name="Drula E."/>
            <person name="Barry K."/>
            <person name="Clum A."/>
            <person name="Lipzen A."/>
            <person name="Mousain D."/>
            <person name="Ng V."/>
            <person name="Wang R."/>
            <person name="Wang X."/>
            <person name="Dai Y."/>
            <person name="Henrissat B."/>
            <person name="Grigoriev I.V."/>
            <person name="Guerin-Laguette A."/>
            <person name="Yu F."/>
            <person name="Martin F.M."/>
        </authorList>
    </citation>
    <scope>NUCLEOTIDE SEQUENCE</scope>
    <source>
        <strain evidence="2">QP</strain>
    </source>
</reference>
<evidence type="ECO:0000313" key="2">
    <source>
        <dbReference type="EMBL" id="KAH9001538.1"/>
    </source>
</evidence>